<dbReference type="STRING" id="51240.A0A2I4HTH5"/>
<evidence type="ECO:0000256" key="2">
    <source>
        <dbReference type="SAM" id="SignalP"/>
    </source>
</evidence>
<keyword evidence="2" id="KW-0732">Signal</keyword>
<dbReference type="PANTHER" id="PTHR34377:SF3">
    <property type="entry name" value="TETRATRICOPEPTIDE REPEAT (TPR)-LIKE SUPERFAMILY PROTEIN"/>
    <property type="match status" value="1"/>
</dbReference>
<dbReference type="OrthoDB" id="1930534at2759"/>
<dbReference type="PANTHER" id="PTHR34377">
    <property type="entry name" value="TETRATRICOPEPTIDE REPEAT (TPR)-LIKE SUPERFAMILY PROTEIN"/>
    <property type="match status" value="1"/>
</dbReference>
<dbReference type="AlphaFoldDB" id="A0A2I4HTH5"/>
<dbReference type="Proteomes" id="UP000235220">
    <property type="component" value="Chromosome 8"/>
</dbReference>
<protein>
    <submittedName>
        <fullName evidence="4">Uncharacterized protein LOC109021297</fullName>
    </submittedName>
    <submittedName>
        <fullName evidence="5">Uncharacterized protein LOC118349238</fullName>
    </submittedName>
</protein>
<dbReference type="InterPro" id="IPR036312">
    <property type="entry name" value="Bifun_inhib/LTP/seed_sf"/>
</dbReference>
<feature type="region of interest" description="Disordered" evidence="1">
    <location>
        <begin position="60"/>
        <end position="105"/>
    </location>
</feature>
<dbReference type="SUPFAM" id="SSF47699">
    <property type="entry name" value="Bifunctional inhibitor/lipid-transfer protein/seed storage 2S albumin"/>
    <property type="match status" value="1"/>
</dbReference>
<evidence type="ECO:0000313" key="5">
    <source>
        <dbReference type="RefSeq" id="XP_035548825.1"/>
    </source>
</evidence>
<feature type="compositionally biased region" description="Acidic residues" evidence="1">
    <location>
        <begin position="71"/>
        <end position="85"/>
    </location>
</feature>
<keyword evidence="3" id="KW-1185">Reference proteome</keyword>
<name>A0A2I4HTH5_JUGRE</name>
<feature type="chain" id="PRO_5044574432" evidence="2">
    <location>
        <begin position="29"/>
        <end position="171"/>
    </location>
</feature>
<dbReference type="RefSeq" id="XP_035548825.1">
    <property type="nucleotide sequence ID" value="XM_035692932.1"/>
</dbReference>
<gene>
    <name evidence="4" type="primary">LOC109021297</name>
    <name evidence="5" type="synonym">LOC118349238</name>
</gene>
<dbReference type="GeneID" id="109021297"/>
<feature type="compositionally biased region" description="Basic residues" evidence="1">
    <location>
        <begin position="89"/>
        <end position="105"/>
    </location>
</feature>
<dbReference type="KEGG" id="jre:109021297"/>
<evidence type="ECO:0000256" key="1">
    <source>
        <dbReference type="SAM" id="MobiDB-lite"/>
    </source>
</evidence>
<feature type="signal peptide" evidence="2">
    <location>
        <begin position="1"/>
        <end position="28"/>
    </location>
</feature>
<dbReference type="KEGG" id="jre:118349238"/>
<dbReference type="RefSeq" id="XP_018859451.1">
    <property type="nucleotide sequence ID" value="XM_019003906.1"/>
</dbReference>
<evidence type="ECO:0000313" key="3">
    <source>
        <dbReference type="Proteomes" id="UP000235220"/>
    </source>
</evidence>
<evidence type="ECO:0000313" key="4">
    <source>
        <dbReference type="RefSeq" id="XP_018859451.1"/>
    </source>
</evidence>
<proteinExistence type="predicted"/>
<reference evidence="4 5" key="1">
    <citation type="submission" date="2025-04" db="UniProtKB">
        <authorList>
            <consortium name="RefSeq"/>
        </authorList>
    </citation>
    <scope>IDENTIFICATION</scope>
    <source>
        <tissue evidence="4 5">Leaves</tissue>
    </source>
</reference>
<sequence>MEKLKNIVTITLALFAALIMVFLPKSECQIKQPPPLVPRPLCASQFSLANYACAMVPAASEPSPPSLNNGLDEELDDDADDDEEEEHHHNHNHNHNHQHRHRGYRHNGKHHLPQNIDNCCRWISQIDSGCVCELLFYLPGFATFLMRPLHDFTVEITDSCNVTYSCGGVQY</sequence>
<organism evidence="3 4">
    <name type="scientific">Juglans regia</name>
    <name type="common">English walnut</name>
    <dbReference type="NCBI Taxonomy" id="51240"/>
    <lineage>
        <taxon>Eukaryota</taxon>
        <taxon>Viridiplantae</taxon>
        <taxon>Streptophyta</taxon>
        <taxon>Embryophyta</taxon>
        <taxon>Tracheophyta</taxon>
        <taxon>Spermatophyta</taxon>
        <taxon>Magnoliopsida</taxon>
        <taxon>eudicotyledons</taxon>
        <taxon>Gunneridae</taxon>
        <taxon>Pentapetalae</taxon>
        <taxon>rosids</taxon>
        <taxon>fabids</taxon>
        <taxon>Fagales</taxon>
        <taxon>Juglandaceae</taxon>
        <taxon>Juglans</taxon>
    </lineage>
</organism>
<accession>A0A2I4HTH5</accession>